<keyword evidence="36" id="KW-1185">Reference proteome</keyword>
<comment type="similarity">
    <text evidence="4 33 34">Belongs to the FMO family.</text>
</comment>
<dbReference type="FunFam" id="3.50.50.60:FF:000159">
    <property type="entry name" value="Dimethylaniline monooxygenase [N-oxide-forming]"/>
    <property type="match status" value="1"/>
</dbReference>
<evidence type="ECO:0000256" key="31">
    <source>
        <dbReference type="ARBA" id="ARBA00049443"/>
    </source>
</evidence>
<name>A0AAE0XXN6_9GAST</name>
<evidence type="ECO:0000313" key="36">
    <source>
        <dbReference type="Proteomes" id="UP001283361"/>
    </source>
</evidence>
<keyword evidence="11" id="KW-0492">Microsome</keyword>
<evidence type="ECO:0000256" key="26">
    <source>
        <dbReference type="ARBA" id="ARBA00048041"/>
    </source>
</evidence>
<keyword evidence="13" id="KW-1133">Transmembrane helix</keyword>
<dbReference type="PRINTS" id="PR01125">
    <property type="entry name" value="FMOXYGENASE5"/>
</dbReference>
<accession>A0AAE0XXN6</accession>
<comment type="catalytic activity">
    <reaction evidence="22">
        <text>heptan-2-one + NADPH + O2 + H(+) = pentyl acetate + NADP(+) + H2O</text>
        <dbReference type="Rhea" id="RHEA:54836"/>
        <dbReference type="ChEBI" id="CHEBI:5672"/>
        <dbReference type="ChEBI" id="CHEBI:15377"/>
        <dbReference type="ChEBI" id="CHEBI:15378"/>
        <dbReference type="ChEBI" id="CHEBI:15379"/>
        <dbReference type="ChEBI" id="CHEBI:57783"/>
        <dbReference type="ChEBI" id="CHEBI:58349"/>
        <dbReference type="ChEBI" id="CHEBI:87362"/>
    </reaction>
    <physiologicalReaction direction="left-to-right" evidence="22">
        <dbReference type="Rhea" id="RHEA:54837"/>
    </physiologicalReaction>
</comment>
<dbReference type="EMBL" id="JAWDGP010007407">
    <property type="protein sequence ID" value="KAK3720247.1"/>
    <property type="molecule type" value="Genomic_DNA"/>
</dbReference>
<evidence type="ECO:0000256" key="14">
    <source>
        <dbReference type="ARBA" id="ARBA00023002"/>
    </source>
</evidence>
<evidence type="ECO:0000256" key="28">
    <source>
        <dbReference type="ARBA" id="ARBA00048459"/>
    </source>
</evidence>
<dbReference type="InterPro" id="IPR002257">
    <property type="entry name" value="Flavin_mOase_5"/>
</dbReference>
<dbReference type="PIRSF" id="PIRSF000332">
    <property type="entry name" value="FMO"/>
    <property type="match status" value="1"/>
</dbReference>
<dbReference type="EC" id="1.-.-.-" evidence="34"/>
<evidence type="ECO:0000256" key="21">
    <source>
        <dbReference type="ARBA" id="ARBA00047426"/>
    </source>
</evidence>
<evidence type="ECO:0000256" key="12">
    <source>
        <dbReference type="ARBA" id="ARBA00022857"/>
    </source>
</evidence>
<comment type="cofactor">
    <cofactor evidence="1 33 34">
        <name>FAD</name>
        <dbReference type="ChEBI" id="CHEBI:57692"/>
    </cofactor>
</comment>
<keyword evidence="6" id="KW-0597">Phosphoprotein</keyword>
<keyword evidence="5" id="KW-0488">Methylation</keyword>
<evidence type="ECO:0000256" key="30">
    <source>
        <dbReference type="ARBA" id="ARBA00048990"/>
    </source>
</evidence>
<comment type="catalytic activity">
    <reaction evidence="32">
        <text>octan-3-one + NADPH + O2 + H(+) = pentyl propanoate + NADP(+) + H2O</text>
        <dbReference type="Rhea" id="RHEA:54840"/>
        <dbReference type="ChEBI" id="CHEBI:15377"/>
        <dbReference type="ChEBI" id="CHEBI:15378"/>
        <dbReference type="ChEBI" id="CHEBI:15379"/>
        <dbReference type="ChEBI" id="CHEBI:57783"/>
        <dbReference type="ChEBI" id="CHEBI:58349"/>
        <dbReference type="ChEBI" id="CHEBI:80946"/>
        <dbReference type="ChEBI" id="CHEBI:87373"/>
    </reaction>
    <physiologicalReaction direction="left-to-right" evidence="32">
        <dbReference type="Rhea" id="RHEA:54841"/>
    </physiologicalReaction>
</comment>
<dbReference type="GO" id="GO:0004499">
    <property type="term" value="F:N,N-dimethylaniline monooxygenase activity"/>
    <property type="evidence" value="ECO:0007669"/>
    <property type="project" value="UniProtKB-UniRule"/>
</dbReference>
<protein>
    <recommendedName>
        <fullName evidence="34">Flavin-containing monooxygenase</fullName>
        <ecNumber evidence="34">1.-.-.-</ecNumber>
    </recommendedName>
</protein>
<evidence type="ECO:0000256" key="15">
    <source>
        <dbReference type="ARBA" id="ARBA00023033"/>
    </source>
</evidence>
<evidence type="ECO:0000256" key="3">
    <source>
        <dbReference type="ARBA" id="ARBA00004524"/>
    </source>
</evidence>
<dbReference type="Proteomes" id="UP001283361">
    <property type="component" value="Unassembled WGS sequence"/>
</dbReference>
<comment type="catalytic activity">
    <reaction evidence="31">
        <text>N,N-dimethylaniline + NADPH + O2 + H(+) = N,N-dimethylaniline N-oxide + NADP(+) + H2O</text>
        <dbReference type="Rhea" id="RHEA:24468"/>
        <dbReference type="ChEBI" id="CHEBI:15377"/>
        <dbReference type="ChEBI" id="CHEBI:15378"/>
        <dbReference type="ChEBI" id="CHEBI:15379"/>
        <dbReference type="ChEBI" id="CHEBI:16269"/>
        <dbReference type="ChEBI" id="CHEBI:17735"/>
        <dbReference type="ChEBI" id="CHEBI:57783"/>
        <dbReference type="ChEBI" id="CHEBI:58349"/>
        <dbReference type="EC" id="1.14.13.8"/>
    </reaction>
    <physiologicalReaction direction="left-to-right" evidence="31">
        <dbReference type="Rhea" id="RHEA:24469"/>
    </physiologicalReaction>
</comment>
<evidence type="ECO:0000256" key="10">
    <source>
        <dbReference type="ARBA" id="ARBA00022827"/>
    </source>
</evidence>
<dbReference type="Pfam" id="PF00743">
    <property type="entry name" value="FMO-like"/>
    <property type="match status" value="1"/>
</dbReference>
<evidence type="ECO:0000256" key="8">
    <source>
        <dbReference type="ARBA" id="ARBA00022692"/>
    </source>
</evidence>
<dbReference type="SUPFAM" id="SSF51905">
    <property type="entry name" value="FAD/NAD(P)-binding domain"/>
    <property type="match status" value="2"/>
</dbReference>
<comment type="function">
    <text evidence="18">Acts as a Baeyer-Villiger monooxygenase on a broad range of substrates. Catalyzes the insertion of an oxygen atom into a carbon-carbon bond adjacent to a carbonyl, which converts ketones to esters. Active on diverse carbonyl compounds, whereas soft nucleophiles are mostly non- or poorly reactive. In contrast with other forms of FMO it is non- or poorly active on 'classical' substrates such as drugs, pesticides, and dietary components containing soft nucleophilic heteroatoms. Able to oxidize drug molecules bearing a carbonyl group on an aliphatic chain, such as nabumetone and pentoxifylline. Also, in the absence of substrates, shows slow but yet significant NADPH oxidase activity. Acts as a positive modulator of cholesterol biosynthesis as well as glucose homeostasis, promoting metabolic aging via pleiotropic effects.</text>
</comment>
<keyword evidence="16" id="KW-0443">Lipid metabolism</keyword>
<comment type="catalytic activity">
    <reaction evidence="20">
        <text>hypotaurine + NADH + O2 + H(+) = taurine + NAD(+) + H2O</text>
        <dbReference type="Rhea" id="RHEA:74111"/>
        <dbReference type="ChEBI" id="CHEBI:15377"/>
        <dbReference type="ChEBI" id="CHEBI:15378"/>
        <dbReference type="ChEBI" id="CHEBI:15379"/>
        <dbReference type="ChEBI" id="CHEBI:57540"/>
        <dbReference type="ChEBI" id="CHEBI:57853"/>
        <dbReference type="ChEBI" id="CHEBI:57945"/>
        <dbReference type="ChEBI" id="CHEBI:507393"/>
        <dbReference type="EC" id="1.14.13.8"/>
    </reaction>
    <physiologicalReaction direction="left-to-right" evidence="20">
        <dbReference type="Rhea" id="RHEA:74112"/>
    </physiologicalReaction>
</comment>
<dbReference type="GO" id="GO:0016174">
    <property type="term" value="F:NAD(P)H oxidase H2O2-forming activity"/>
    <property type="evidence" value="ECO:0007669"/>
    <property type="project" value="UniProtKB-EC"/>
</dbReference>
<evidence type="ECO:0000256" key="18">
    <source>
        <dbReference type="ARBA" id="ARBA00045722"/>
    </source>
</evidence>
<dbReference type="InterPro" id="IPR020946">
    <property type="entry name" value="Flavin_mOase-like"/>
</dbReference>
<comment type="function">
    <text evidence="19">Broad spectrum monooxygenase that catalyzes the oxygenation of a wide variety of nitrogen- and sulfur-containing compounds including xenobiotics. Catalyzes the S-oxygenation of hypotaurine to produce taurine, an organic osmolyte involved in cell volume regulation as well as a variety of cytoprotective and developmental processes. In vitro, catalyzes the N-oxygenation of trimethylamine (TMA) to produce trimethylamine N-oxide (TMAO) and could therefore participate to the detoxification of this compound that is generated by the action of gut microbiota from dietary precursors such as choline, choline containing compounds, betaine or L-carnitine.</text>
</comment>
<keyword evidence="15 33" id="KW-0503">Monooxygenase</keyword>
<comment type="catalytic activity">
    <reaction evidence="24">
        <text>NADPH + O2 + H(+) = H2O2 + NADP(+)</text>
        <dbReference type="Rhea" id="RHEA:11260"/>
        <dbReference type="ChEBI" id="CHEBI:15378"/>
        <dbReference type="ChEBI" id="CHEBI:15379"/>
        <dbReference type="ChEBI" id="CHEBI:16240"/>
        <dbReference type="ChEBI" id="CHEBI:57783"/>
        <dbReference type="ChEBI" id="CHEBI:58349"/>
        <dbReference type="EC" id="1.6.3.1"/>
    </reaction>
    <physiologicalReaction direction="left-to-right" evidence="24">
        <dbReference type="Rhea" id="RHEA:11261"/>
    </physiologicalReaction>
</comment>
<comment type="catalytic activity">
    <reaction evidence="27">
        <text>trimethylamine + NADPH + O2 = trimethylamine N-oxide + NADP(+) + H2O</text>
        <dbReference type="Rhea" id="RHEA:31979"/>
        <dbReference type="ChEBI" id="CHEBI:15377"/>
        <dbReference type="ChEBI" id="CHEBI:15379"/>
        <dbReference type="ChEBI" id="CHEBI:15724"/>
        <dbReference type="ChEBI" id="CHEBI:57783"/>
        <dbReference type="ChEBI" id="CHEBI:58349"/>
        <dbReference type="ChEBI" id="CHEBI:58389"/>
        <dbReference type="EC" id="1.14.13.148"/>
    </reaction>
    <physiologicalReaction direction="left-to-right" evidence="27">
        <dbReference type="Rhea" id="RHEA:31980"/>
    </physiologicalReaction>
</comment>
<evidence type="ECO:0000256" key="16">
    <source>
        <dbReference type="ARBA" id="ARBA00023098"/>
    </source>
</evidence>
<evidence type="ECO:0000256" key="22">
    <source>
        <dbReference type="ARBA" id="ARBA00047574"/>
    </source>
</evidence>
<keyword evidence="8" id="KW-0812">Transmembrane</keyword>
<keyword evidence="17 33" id="KW-0472">Membrane</keyword>
<evidence type="ECO:0000256" key="25">
    <source>
        <dbReference type="ARBA" id="ARBA00047977"/>
    </source>
</evidence>
<evidence type="ECO:0000313" key="35">
    <source>
        <dbReference type="EMBL" id="KAK3720247.1"/>
    </source>
</evidence>
<dbReference type="GO" id="GO:0050661">
    <property type="term" value="F:NADP binding"/>
    <property type="evidence" value="ECO:0007669"/>
    <property type="project" value="InterPro"/>
</dbReference>
<comment type="catalytic activity">
    <reaction evidence="26">
        <text>hypotaurine + NADPH + O2 + H(+) = taurine + NADP(+) + H2O</text>
        <dbReference type="Rhea" id="RHEA:69819"/>
        <dbReference type="ChEBI" id="CHEBI:15377"/>
        <dbReference type="ChEBI" id="CHEBI:15378"/>
        <dbReference type="ChEBI" id="CHEBI:15379"/>
        <dbReference type="ChEBI" id="CHEBI:57783"/>
        <dbReference type="ChEBI" id="CHEBI:57853"/>
        <dbReference type="ChEBI" id="CHEBI:58349"/>
        <dbReference type="ChEBI" id="CHEBI:507393"/>
        <dbReference type="EC" id="1.14.13.8"/>
    </reaction>
    <physiologicalReaction direction="left-to-right" evidence="26">
        <dbReference type="Rhea" id="RHEA:69820"/>
    </physiologicalReaction>
</comment>
<evidence type="ECO:0000256" key="7">
    <source>
        <dbReference type="ARBA" id="ARBA00022630"/>
    </source>
</evidence>
<organism evidence="35 36">
    <name type="scientific">Elysia crispata</name>
    <name type="common">lettuce slug</name>
    <dbReference type="NCBI Taxonomy" id="231223"/>
    <lineage>
        <taxon>Eukaryota</taxon>
        <taxon>Metazoa</taxon>
        <taxon>Spiralia</taxon>
        <taxon>Lophotrochozoa</taxon>
        <taxon>Mollusca</taxon>
        <taxon>Gastropoda</taxon>
        <taxon>Heterobranchia</taxon>
        <taxon>Euthyneura</taxon>
        <taxon>Panpulmonata</taxon>
        <taxon>Sacoglossa</taxon>
        <taxon>Placobranchoidea</taxon>
        <taxon>Plakobranchidae</taxon>
        <taxon>Elysia</taxon>
    </lineage>
</organism>
<evidence type="ECO:0000256" key="17">
    <source>
        <dbReference type="ARBA" id="ARBA00023136"/>
    </source>
</evidence>
<evidence type="ECO:0000256" key="24">
    <source>
        <dbReference type="ARBA" id="ARBA00047864"/>
    </source>
</evidence>
<evidence type="ECO:0000256" key="23">
    <source>
        <dbReference type="ARBA" id="ARBA00047855"/>
    </source>
</evidence>
<dbReference type="GO" id="GO:0006629">
    <property type="term" value="P:lipid metabolic process"/>
    <property type="evidence" value="ECO:0007669"/>
    <property type="project" value="UniProtKB-KW"/>
</dbReference>
<keyword evidence="7 33" id="KW-0285">Flavoprotein</keyword>
<evidence type="ECO:0000256" key="29">
    <source>
        <dbReference type="ARBA" id="ARBA00048989"/>
    </source>
</evidence>
<dbReference type="GO" id="GO:0034899">
    <property type="term" value="F:trimethylamine monooxygenase activity"/>
    <property type="evidence" value="ECO:0007669"/>
    <property type="project" value="UniProtKB-EC"/>
</dbReference>
<dbReference type="InterPro" id="IPR036188">
    <property type="entry name" value="FAD/NAD-bd_sf"/>
</dbReference>
<dbReference type="PROSITE" id="PS51257">
    <property type="entry name" value="PROKAR_LIPOPROTEIN"/>
    <property type="match status" value="1"/>
</dbReference>
<evidence type="ECO:0000256" key="5">
    <source>
        <dbReference type="ARBA" id="ARBA00022481"/>
    </source>
</evidence>
<evidence type="ECO:0000256" key="27">
    <source>
        <dbReference type="ARBA" id="ARBA00048088"/>
    </source>
</evidence>
<dbReference type="GO" id="GO:0005789">
    <property type="term" value="C:endoplasmic reticulum membrane"/>
    <property type="evidence" value="ECO:0007669"/>
    <property type="project" value="UniProtKB-SubCell"/>
</dbReference>
<evidence type="ECO:0000256" key="13">
    <source>
        <dbReference type="ARBA" id="ARBA00022989"/>
    </source>
</evidence>
<comment type="catalytic activity">
    <reaction evidence="23">
        <text>sulcatone + NADPH + O2 + H(+) = 4-methylpent-3-en-1-yl acetate + NADP(+) + H2O</text>
        <dbReference type="Rhea" id="RHEA:54864"/>
        <dbReference type="ChEBI" id="CHEBI:15377"/>
        <dbReference type="ChEBI" id="CHEBI:15378"/>
        <dbReference type="ChEBI" id="CHEBI:15379"/>
        <dbReference type="ChEBI" id="CHEBI:16310"/>
        <dbReference type="ChEBI" id="CHEBI:57783"/>
        <dbReference type="ChEBI" id="CHEBI:58349"/>
        <dbReference type="ChEBI" id="CHEBI:138373"/>
    </reaction>
    <physiologicalReaction direction="left-to-right" evidence="23">
        <dbReference type="Rhea" id="RHEA:54865"/>
    </physiologicalReaction>
</comment>
<dbReference type="InterPro" id="IPR050346">
    <property type="entry name" value="FMO-like"/>
</dbReference>
<evidence type="ECO:0000256" key="4">
    <source>
        <dbReference type="ARBA" id="ARBA00009183"/>
    </source>
</evidence>
<dbReference type="PRINTS" id="PR00370">
    <property type="entry name" value="FMOXYGENASE"/>
</dbReference>
<evidence type="ECO:0000256" key="1">
    <source>
        <dbReference type="ARBA" id="ARBA00001974"/>
    </source>
</evidence>
<dbReference type="AlphaFoldDB" id="A0AAE0XXN6"/>
<evidence type="ECO:0000256" key="19">
    <source>
        <dbReference type="ARBA" id="ARBA00045957"/>
    </source>
</evidence>
<evidence type="ECO:0000256" key="11">
    <source>
        <dbReference type="ARBA" id="ARBA00022848"/>
    </source>
</evidence>
<dbReference type="PANTHER" id="PTHR23023">
    <property type="entry name" value="DIMETHYLANILINE MONOOXYGENASE"/>
    <property type="match status" value="1"/>
</dbReference>
<dbReference type="Gene3D" id="3.50.50.60">
    <property type="entry name" value="FAD/NAD(P)-binding domain"/>
    <property type="match status" value="2"/>
</dbReference>
<comment type="catalytic activity">
    <reaction evidence="25">
        <text>hexan-3-one + NADPH + O2 + H(+) = ethyl butanoate + NADP(+) + H2O</text>
        <dbReference type="Rhea" id="RHEA:54844"/>
        <dbReference type="ChEBI" id="CHEBI:15377"/>
        <dbReference type="ChEBI" id="CHEBI:15378"/>
        <dbReference type="ChEBI" id="CHEBI:15379"/>
        <dbReference type="ChEBI" id="CHEBI:57783"/>
        <dbReference type="ChEBI" id="CHEBI:58349"/>
        <dbReference type="ChEBI" id="CHEBI:88764"/>
        <dbReference type="ChEBI" id="CHEBI:89891"/>
    </reaction>
    <physiologicalReaction direction="left-to-right" evidence="25">
        <dbReference type="Rhea" id="RHEA:54845"/>
    </physiologicalReaction>
</comment>
<comment type="catalytic activity">
    <reaction evidence="28">
        <text>octan-3-one + NADPH + O2 + H(+) = ethyl hexanoate + NADP(+) + H2O</text>
        <dbReference type="Rhea" id="RHEA:54856"/>
        <dbReference type="ChEBI" id="CHEBI:15377"/>
        <dbReference type="ChEBI" id="CHEBI:15378"/>
        <dbReference type="ChEBI" id="CHEBI:15379"/>
        <dbReference type="ChEBI" id="CHEBI:57783"/>
        <dbReference type="ChEBI" id="CHEBI:58349"/>
        <dbReference type="ChEBI" id="CHEBI:80946"/>
        <dbReference type="ChEBI" id="CHEBI:86055"/>
    </reaction>
    <physiologicalReaction direction="left-to-right" evidence="28">
        <dbReference type="Rhea" id="RHEA:54857"/>
    </physiologicalReaction>
</comment>
<comment type="caution">
    <text evidence="35">The sequence shown here is derived from an EMBL/GenBank/DDBJ whole genome shotgun (WGS) entry which is preliminary data.</text>
</comment>
<keyword evidence="12 33" id="KW-0521">NADP</keyword>
<comment type="subcellular location">
    <subcellularLocation>
        <location evidence="2">Endoplasmic reticulum membrane</location>
        <topology evidence="2">Single-pass membrane protein</topology>
    </subcellularLocation>
    <subcellularLocation>
        <location evidence="3">Microsome membrane</location>
    </subcellularLocation>
</comment>
<keyword evidence="9 33" id="KW-0256">Endoplasmic reticulum</keyword>
<evidence type="ECO:0000256" key="9">
    <source>
        <dbReference type="ARBA" id="ARBA00022824"/>
    </source>
</evidence>
<comment type="catalytic activity">
    <reaction evidence="21">
        <text>hexan-3-one + NADPH + O2 + H(+) = propyl propanoate + NADP(+) + H2O</text>
        <dbReference type="Rhea" id="RHEA:54848"/>
        <dbReference type="ChEBI" id="CHEBI:15377"/>
        <dbReference type="ChEBI" id="CHEBI:15378"/>
        <dbReference type="ChEBI" id="CHEBI:15379"/>
        <dbReference type="ChEBI" id="CHEBI:57783"/>
        <dbReference type="ChEBI" id="CHEBI:58349"/>
        <dbReference type="ChEBI" id="CHEBI:89828"/>
        <dbReference type="ChEBI" id="CHEBI:89891"/>
    </reaction>
    <physiologicalReaction direction="left-to-right" evidence="21">
        <dbReference type="Rhea" id="RHEA:54849"/>
    </physiologicalReaction>
</comment>
<reference evidence="35" key="1">
    <citation type="journal article" date="2023" name="G3 (Bethesda)">
        <title>A reference genome for the long-term kleptoplast-retaining sea slug Elysia crispata morphotype clarki.</title>
        <authorList>
            <person name="Eastman K.E."/>
            <person name="Pendleton A.L."/>
            <person name="Shaikh M.A."/>
            <person name="Suttiyut T."/>
            <person name="Ogas R."/>
            <person name="Tomko P."/>
            <person name="Gavelis G."/>
            <person name="Widhalm J.R."/>
            <person name="Wisecaver J.H."/>
        </authorList>
    </citation>
    <scope>NUCLEOTIDE SEQUENCE</scope>
    <source>
        <strain evidence="35">ECLA1</strain>
    </source>
</reference>
<keyword evidence="10 33" id="KW-0274">FAD</keyword>
<dbReference type="GO" id="GO:0050660">
    <property type="term" value="F:flavin adenine dinucleotide binding"/>
    <property type="evidence" value="ECO:0007669"/>
    <property type="project" value="InterPro"/>
</dbReference>
<gene>
    <name evidence="35" type="ORF">RRG08_007869</name>
</gene>
<evidence type="ECO:0000256" key="32">
    <source>
        <dbReference type="ARBA" id="ARBA00049475"/>
    </source>
</evidence>
<evidence type="ECO:0000256" key="20">
    <source>
        <dbReference type="ARBA" id="ARBA00047338"/>
    </source>
</evidence>
<proteinExistence type="inferred from homology"/>
<keyword evidence="14 33" id="KW-0560">Oxidoreductase</keyword>
<comment type="catalytic activity">
    <reaction evidence="30">
        <text>heptan-4-one + NADPH + O2 + H(+) = propyl butanoate + NADP(+) + H2O</text>
        <dbReference type="Rhea" id="RHEA:54852"/>
        <dbReference type="ChEBI" id="CHEBI:15377"/>
        <dbReference type="ChEBI" id="CHEBI:15378"/>
        <dbReference type="ChEBI" id="CHEBI:15379"/>
        <dbReference type="ChEBI" id="CHEBI:57783"/>
        <dbReference type="ChEBI" id="CHEBI:58349"/>
        <dbReference type="ChEBI" id="CHEBI:89484"/>
        <dbReference type="ChEBI" id="CHEBI:89719"/>
    </reaction>
    <physiologicalReaction direction="left-to-right" evidence="30">
        <dbReference type="Rhea" id="RHEA:54853"/>
    </physiologicalReaction>
</comment>
<evidence type="ECO:0000256" key="6">
    <source>
        <dbReference type="ARBA" id="ARBA00022553"/>
    </source>
</evidence>
<comment type="catalytic activity">
    <reaction evidence="29">
        <text>(2E)-geranial + NADPH + O2 + H(+) = (1E)-2,6-dimethylhepta-1,5-dien-1-yl formate + NADP(+) + H2O</text>
        <dbReference type="Rhea" id="RHEA:54860"/>
        <dbReference type="ChEBI" id="CHEBI:15377"/>
        <dbReference type="ChEBI" id="CHEBI:15378"/>
        <dbReference type="ChEBI" id="CHEBI:15379"/>
        <dbReference type="ChEBI" id="CHEBI:16980"/>
        <dbReference type="ChEBI" id="CHEBI:57783"/>
        <dbReference type="ChEBI" id="CHEBI:58349"/>
        <dbReference type="ChEBI" id="CHEBI:138375"/>
    </reaction>
    <physiologicalReaction direction="left-to-right" evidence="29">
        <dbReference type="Rhea" id="RHEA:54861"/>
    </physiologicalReaction>
</comment>
<dbReference type="InterPro" id="IPR000960">
    <property type="entry name" value="Flavin_mOase"/>
</dbReference>
<evidence type="ECO:0000256" key="34">
    <source>
        <dbReference type="RuleBase" id="RU361177"/>
    </source>
</evidence>
<sequence>MSGRVAVLGGGSSGITSCKVLADAGFSDIVCFERRDVLGGLWYFSEKPATWPDESSVNRSTVINTSKEFMAFSDYPMPDHYPNFCHNKLIEEYFLDYAHHFGVEKYVRYNTEVMAVTKHASFESTGRWEIQSRDHKSGQDVTEIFEFVLVATGHHGGPNLPSFPRLDTFKGKTIHSKEFKDVFGYTGKRACVVGIGNSGGDITVELSKYNQVFLSTRRGVWLLHRLADNGLPLDYRFHSRSSRWMADLMPRNLRNYLMKKQISARIDHELYGLKSMSEPDATHPTINDELPNRIACGMVKVKPNIRHFTETGIMFDDGSFEDNIDLVVFATGYKVGYQFMDKSVLGDIRNNRVELYKHMWPLNLSHHTLAFIGGVQPLGAMFPIAELQARLAARVFKGEVKLPSPAKMKLDFQSHDAAMRTRYVDTPRHTFQVDWLPYMDELAGLTGCKPNLAWLLLTDPVLFLSLVFGPGTPYQYRLHGPNPWPGARQAQLTVLDRIRKPMATRPLPKHQKPGRSRLQTVGLMALVACAVGYGVHLVKAKGINIWDMELLQNIGLRTKLFT</sequence>
<evidence type="ECO:0000256" key="2">
    <source>
        <dbReference type="ARBA" id="ARBA00004389"/>
    </source>
</evidence>
<evidence type="ECO:0000256" key="33">
    <source>
        <dbReference type="PIRNR" id="PIRNR000332"/>
    </source>
</evidence>